<feature type="region of interest" description="Disordered" evidence="1">
    <location>
        <begin position="124"/>
        <end position="225"/>
    </location>
</feature>
<evidence type="ECO:0000313" key="4">
    <source>
        <dbReference type="Proteomes" id="UP001606305"/>
    </source>
</evidence>
<feature type="compositionally biased region" description="Basic and acidic residues" evidence="1">
    <location>
        <begin position="176"/>
        <end position="191"/>
    </location>
</feature>
<feature type="region of interest" description="Disordered" evidence="1">
    <location>
        <begin position="37"/>
        <end position="111"/>
    </location>
</feature>
<dbReference type="RefSeq" id="WP_394486489.1">
    <property type="nucleotide sequence ID" value="NZ_JBIGIA010000002.1"/>
</dbReference>
<evidence type="ECO:0000256" key="2">
    <source>
        <dbReference type="SAM" id="SignalP"/>
    </source>
</evidence>
<feature type="compositionally biased region" description="Low complexity" evidence="1">
    <location>
        <begin position="193"/>
        <end position="225"/>
    </location>
</feature>
<dbReference type="EMBL" id="JBIGIA010000002">
    <property type="protein sequence ID" value="MFG6455825.1"/>
    <property type="molecule type" value="Genomic_DNA"/>
</dbReference>
<organism evidence="3 4">
    <name type="scientific">Pelomonas nitida</name>
    <dbReference type="NCBI Taxonomy" id="3299027"/>
    <lineage>
        <taxon>Bacteria</taxon>
        <taxon>Pseudomonadati</taxon>
        <taxon>Pseudomonadota</taxon>
        <taxon>Betaproteobacteria</taxon>
        <taxon>Burkholderiales</taxon>
        <taxon>Sphaerotilaceae</taxon>
        <taxon>Roseateles</taxon>
    </lineage>
</organism>
<proteinExistence type="predicted"/>
<name>A0ABW7G1P7_9BURK</name>
<keyword evidence="2" id="KW-0732">Signal</keyword>
<feature type="compositionally biased region" description="Low complexity" evidence="1">
    <location>
        <begin position="66"/>
        <end position="89"/>
    </location>
</feature>
<feature type="chain" id="PRO_5045537856" evidence="2">
    <location>
        <begin position="20"/>
        <end position="225"/>
    </location>
</feature>
<protein>
    <submittedName>
        <fullName evidence="3">DUF4124 domain-containing protein</fullName>
    </submittedName>
</protein>
<reference evidence="3 4" key="1">
    <citation type="submission" date="2024-09" db="EMBL/GenBank/DDBJ databases">
        <title>Novel species of the genus Pelomonas and Roseateles isolated from streams.</title>
        <authorList>
            <person name="Lu H."/>
        </authorList>
    </citation>
    <scope>NUCLEOTIDE SEQUENCE [LARGE SCALE GENOMIC DNA]</scope>
    <source>
        <strain evidence="3 4">BYS96W</strain>
    </source>
</reference>
<feature type="signal peptide" evidence="2">
    <location>
        <begin position="1"/>
        <end position="19"/>
    </location>
</feature>
<evidence type="ECO:0000256" key="1">
    <source>
        <dbReference type="SAM" id="MobiDB-lite"/>
    </source>
</evidence>
<gene>
    <name evidence="3" type="ORF">ACG00X_03180</name>
</gene>
<accession>A0ABW7G1P7</accession>
<sequence>MKRTLVSLGLCLAFSGAGAQQVWKCEVAGKVNFSDKPCPQAGNPVPERSLRPNVAEALRPEAVQTALGRPAAAGGASSPQGTPAAAPSANRCPSEAEIRSMETRANSTSLGDAERQFMQDEVRRARQCRAGQGSYTEADWDISREAQAAQSQLGDRARADARVRAESVHSAADALEGDRIARRRIEEERQRRAQQLQAQRAQAGQAGQAGQAAQGPQNAASTPLR</sequence>
<comment type="caution">
    <text evidence="3">The sequence shown here is derived from an EMBL/GenBank/DDBJ whole genome shotgun (WGS) entry which is preliminary data.</text>
</comment>
<dbReference type="Proteomes" id="UP001606305">
    <property type="component" value="Unassembled WGS sequence"/>
</dbReference>
<keyword evidence="4" id="KW-1185">Reference proteome</keyword>
<evidence type="ECO:0000313" key="3">
    <source>
        <dbReference type="EMBL" id="MFG6455825.1"/>
    </source>
</evidence>
<feature type="compositionally biased region" description="Basic and acidic residues" evidence="1">
    <location>
        <begin position="155"/>
        <end position="167"/>
    </location>
</feature>